<dbReference type="AlphaFoldDB" id="A0A2P2P8R5"/>
<dbReference type="EMBL" id="GGEC01070641">
    <property type="protein sequence ID" value="MBX51125.1"/>
    <property type="molecule type" value="Transcribed_RNA"/>
</dbReference>
<accession>A0A2P2P8R5</accession>
<reference evidence="1" key="1">
    <citation type="submission" date="2018-02" db="EMBL/GenBank/DDBJ databases">
        <title>Rhizophora mucronata_Transcriptome.</title>
        <authorList>
            <person name="Meera S.P."/>
            <person name="Sreeshan A."/>
            <person name="Augustine A."/>
        </authorList>
    </citation>
    <scope>NUCLEOTIDE SEQUENCE</scope>
    <source>
        <tissue evidence="1">Leaf</tissue>
    </source>
</reference>
<proteinExistence type="predicted"/>
<name>A0A2P2P8R5_RHIMU</name>
<evidence type="ECO:0000313" key="1">
    <source>
        <dbReference type="EMBL" id="MBX51125.1"/>
    </source>
</evidence>
<protein>
    <submittedName>
        <fullName evidence="1">Uncharacterized protein</fullName>
    </submittedName>
</protein>
<organism evidence="1">
    <name type="scientific">Rhizophora mucronata</name>
    <name type="common">Asiatic mangrove</name>
    <dbReference type="NCBI Taxonomy" id="61149"/>
    <lineage>
        <taxon>Eukaryota</taxon>
        <taxon>Viridiplantae</taxon>
        <taxon>Streptophyta</taxon>
        <taxon>Embryophyta</taxon>
        <taxon>Tracheophyta</taxon>
        <taxon>Spermatophyta</taxon>
        <taxon>Magnoliopsida</taxon>
        <taxon>eudicotyledons</taxon>
        <taxon>Gunneridae</taxon>
        <taxon>Pentapetalae</taxon>
        <taxon>rosids</taxon>
        <taxon>fabids</taxon>
        <taxon>Malpighiales</taxon>
        <taxon>Rhizophoraceae</taxon>
        <taxon>Rhizophora</taxon>
    </lineage>
</organism>
<sequence length="28" mass="3573">MYLQEMHPRYTYVRPVCLKFHMHYCVNI</sequence>